<dbReference type="EMBL" id="MDTQ01000001">
    <property type="protein sequence ID" value="ODC03031.1"/>
    <property type="molecule type" value="Genomic_DNA"/>
</dbReference>
<gene>
    <name evidence="6" type="ORF">BFW38_05195</name>
</gene>
<evidence type="ECO:0000259" key="5">
    <source>
        <dbReference type="PROSITE" id="PS50887"/>
    </source>
</evidence>
<protein>
    <submittedName>
        <fullName evidence="6">Diguanylate cyclase</fullName>
    </submittedName>
</protein>
<evidence type="ECO:0000313" key="6">
    <source>
        <dbReference type="EMBL" id="ODC03031.1"/>
    </source>
</evidence>
<dbReference type="OrthoDB" id="9176779at2"/>
<dbReference type="FunFam" id="3.30.70.270:FF:000001">
    <property type="entry name" value="Diguanylate cyclase domain protein"/>
    <property type="match status" value="1"/>
</dbReference>
<dbReference type="SMART" id="SM00267">
    <property type="entry name" value="GGDEF"/>
    <property type="match status" value="1"/>
</dbReference>
<dbReference type="STRING" id="197479.BFW38_05195"/>
<dbReference type="PROSITE" id="PS50110">
    <property type="entry name" value="RESPONSE_REGULATORY"/>
    <property type="match status" value="1"/>
</dbReference>
<dbReference type="PROSITE" id="PS50883">
    <property type="entry name" value="EAL"/>
    <property type="match status" value="1"/>
</dbReference>
<dbReference type="SUPFAM" id="SSF141868">
    <property type="entry name" value="EAL domain-like"/>
    <property type="match status" value="1"/>
</dbReference>
<sequence length="577" mass="64716">MDLLIIDDDTVDRMSALRTLKASGLQLETVDQTASAEEGVALATARHYDAILLDYQLPPANGIEVLQALRRIPRFSTAVLMLSHSHDEALALQCVEAGAQDFLMKSEVTAIRLKRAILMATERYQLEQKVRESHEQMRRLAEEDSLTGLSNRYYFDRALNEAIFWADAHHKSLALLLLDLDKFKDINDTLGHVAGDQFLQMVAQRLKSSMRKDDELCRLGGDEFAVLVPDLSSVDEVEALVARIFAAMTAPAVIEQQELAITLSLGVAMYPDCADDTVELMKCADVAMYRAKAMGRNQAQFYSRHFHDQVESRIRIEQDLKKALDQDQLVLFYQPQVDARSMALVGVEALIRWDHPDIGLIPPDEFIPVAEESDLIHELGQWVLDRACQQFSEWRQTSPKPFTFSIAANLSARQLKDTGLVDHLTQCLNRYQIPANQLELELTESSLESSLAALDMLKSLSSLGVNLALDDFGTGYSSLAHLKEYPFNILKIDKAFVQHIESEDQASLLKAICSFAHSLGYETVAEGIETAVHRDICADLGVKRLQGYFFSRPLPASELEARWIQSSPSILPPMKRH</sequence>
<name>A0A1E2V7S3_9GAMM</name>
<evidence type="ECO:0000259" key="3">
    <source>
        <dbReference type="PROSITE" id="PS50110"/>
    </source>
</evidence>
<feature type="modified residue" description="4-aspartylphosphate" evidence="2">
    <location>
        <position position="54"/>
    </location>
</feature>
<dbReference type="SMART" id="SM00052">
    <property type="entry name" value="EAL"/>
    <property type="match status" value="1"/>
</dbReference>
<accession>A0A1E2V7S3</accession>
<dbReference type="InterPro" id="IPR035919">
    <property type="entry name" value="EAL_sf"/>
</dbReference>
<dbReference type="PANTHER" id="PTHR44757">
    <property type="entry name" value="DIGUANYLATE CYCLASE DGCP"/>
    <property type="match status" value="1"/>
</dbReference>
<comment type="caution">
    <text evidence="6">The sequence shown here is derived from an EMBL/GenBank/DDBJ whole genome shotgun (WGS) entry which is preliminary data.</text>
</comment>
<dbReference type="NCBIfam" id="TIGR00254">
    <property type="entry name" value="GGDEF"/>
    <property type="match status" value="1"/>
</dbReference>
<dbReference type="InterPro" id="IPR001789">
    <property type="entry name" value="Sig_transdc_resp-reg_receiver"/>
</dbReference>
<comment type="cofactor">
    <cofactor evidence="1">
        <name>Mg(2+)</name>
        <dbReference type="ChEBI" id="CHEBI:18420"/>
    </cofactor>
</comment>
<feature type="domain" description="GGDEF" evidence="5">
    <location>
        <begin position="171"/>
        <end position="304"/>
    </location>
</feature>
<organism evidence="6 7">
    <name type="scientific">Terasakiispira papahanaumokuakeensis</name>
    <dbReference type="NCBI Taxonomy" id="197479"/>
    <lineage>
        <taxon>Bacteria</taxon>
        <taxon>Pseudomonadati</taxon>
        <taxon>Pseudomonadota</taxon>
        <taxon>Gammaproteobacteria</taxon>
        <taxon>Oceanospirillales</taxon>
        <taxon>Terasakiispira</taxon>
    </lineage>
</organism>
<dbReference type="Pfam" id="PF00563">
    <property type="entry name" value="EAL"/>
    <property type="match status" value="1"/>
</dbReference>
<dbReference type="AlphaFoldDB" id="A0A1E2V7S3"/>
<dbReference type="InterPro" id="IPR029787">
    <property type="entry name" value="Nucleotide_cyclase"/>
</dbReference>
<dbReference type="InterPro" id="IPR043128">
    <property type="entry name" value="Rev_trsase/Diguanyl_cyclase"/>
</dbReference>
<reference evidence="6 7" key="1">
    <citation type="submission" date="2016-08" db="EMBL/GenBank/DDBJ databases">
        <authorList>
            <person name="Seilhamer J.J."/>
        </authorList>
    </citation>
    <scope>NUCLEOTIDE SEQUENCE [LARGE SCALE GENOMIC DNA]</scope>
    <source>
        <strain evidence="6 7">PH27A</strain>
    </source>
</reference>
<dbReference type="PANTHER" id="PTHR44757:SF2">
    <property type="entry name" value="BIOFILM ARCHITECTURE MAINTENANCE PROTEIN MBAA"/>
    <property type="match status" value="1"/>
</dbReference>
<evidence type="ECO:0000256" key="2">
    <source>
        <dbReference type="PROSITE-ProRule" id="PRU00169"/>
    </source>
</evidence>
<dbReference type="CDD" id="cd01948">
    <property type="entry name" value="EAL"/>
    <property type="match status" value="1"/>
</dbReference>
<dbReference type="SUPFAM" id="SSF55073">
    <property type="entry name" value="Nucleotide cyclase"/>
    <property type="match status" value="1"/>
</dbReference>
<feature type="domain" description="Response regulatory" evidence="3">
    <location>
        <begin position="2"/>
        <end position="120"/>
    </location>
</feature>
<feature type="domain" description="EAL" evidence="4">
    <location>
        <begin position="313"/>
        <end position="567"/>
    </location>
</feature>
<evidence type="ECO:0000259" key="4">
    <source>
        <dbReference type="PROSITE" id="PS50883"/>
    </source>
</evidence>
<dbReference type="CDD" id="cd01949">
    <property type="entry name" value="GGDEF"/>
    <property type="match status" value="1"/>
</dbReference>
<dbReference type="SMART" id="SM00448">
    <property type="entry name" value="REC"/>
    <property type="match status" value="1"/>
</dbReference>
<keyword evidence="7" id="KW-1185">Reference proteome</keyword>
<dbReference type="Gene3D" id="3.30.70.270">
    <property type="match status" value="1"/>
</dbReference>
<dbReference type="InterPro" id="IPR001633">
    <property type="entry name" value="EAL_dom"/>
</dbReference>
<proteinExistence type="predicted"/>
<dbReference type="PROSITE" id="PS50887">
    <property type="entry name" value="GGDEF"/>
    <property type="match status" value="1"/>
</dbReference>
<dbReference type="GO" id="GO:0003824">
    <property type="term" value="F:catalytic activity"/>
    <property type="evidence" value="ECO:0007669"/>
    <property type="project" value="UniProtKB-ARBA"/>
</dbReference>
<dbReference type="GO" id="GO:0000160">
    <property type="term" value="P:phosphorelay signal transduction system"/>
    <property type="evidence" value="ECO:0007669"/>
    <property type="project" value="InterPro"/>
</dbReference>
<dbReference type="InterPro" id="IPR000160">
    <property type="entry name" value="GGDEF_dom"/>
</dbReference>
<dbReference type="Gene3D" id="3.40.50.2300">
    <property type="match status" value="1"/>
</dbReference>
<dbReference type="Gene3D" id="3.20.20.450">
    <property type="entry name" value="EAL domain"/>
    <property type="match status" value="1"/>
</dbReference>
<dbReference type="Proteomes" id="UP000094291">
    <property type="component" value="Unassembled WGS sequence"/>
</dbReference>
<dbReference type="Pfam" id="PF00990">
    <property type="entry name" value="GGDEF"/>
    <property type="match status" value="1"/>
</dbReference>
<evidence type="ECO:0000313" key="7">
    <source>
        <dbReference type="Proteomes" id="UP000094291"/>
    </source>
</evidence>
<dbReference type="CDD" id="cd00156">
    <property type="entry name" value="REC"/>
    <property type="match status" value="1"/>
</dbReference>
<dbReference type="Pfam" id="PF00072">
    <property type="entry name" value="Response_reg"/>
    <property type="match status" value="1"/>
</dbReference>
<evidence type="ECO:0000256" key="1">
    <source>
        <dbReference type="ARBA" id="ARBA00001946"/>
    </source>
</evidence>
<dbReference type="InterPro" id="IPR011006">
    <property type="entry name" value="CheY-like_superfamily"/>
</dbReference>
<dbReference type="SUPFAM" id="SSF52172">
    <property type="entry name" value="CheY-like"/>
    <property type="match status" value="1"/>
</dbReference>
<dbReference type="InterPro" id="IPR052155">
    <property type="entry name" value="Biofilm_reg_signaling"/>
</dbReference>
<keyword evidence="2" id="KW-0597">Phosphoprotein</keyword>
<dbReference type="RefSeq" id="WP_068997426.1">
    <property type="nucleotide sequence ID" value="NZ_MDTQ01000001.1"/>
</dbReference>